<dbReference type="Pfam" id="PF13183">
    <property type="entry name" value="Fer4_8"/>
    <property type="match status" value="1"/>
</dbReference>
<evidence type="ECO:0000313" key="10">
    <source>
        <dbReference type="Proteomes" id="UP000199053"/>
    </source>
</evidence>
<keyword evidence="6" id="KW-0408">Iron</keyword>
<dbReference type="OrthoDB" id="9770306at2"/>
<evidence type="ECO:0000256" key="6">
    <source>
        <dbReference type="ARBA" id="ARBA00023004"/>
    </source>
</evidence>
<gene>
    <name evidence="9" type="ORF">SAMN05660337_2053</name>
</gene>
<dbReference type="STRING" id="246191.SAMN05660337_2053"/>
<dbReference type="InterPro" id="IPR024185">
    <property type="entry name" value="FTHF_cligase-like_sf"/>
</dbReference>
<sequence length="718" mass="79851">MQDAKNFKEYKGQVREALDNDFLRTAMDNFAIAYRTSRANAFKEIDDKALIKDIAKAKACSTANIDELFVQFKEEAEKKGAVVHLAATAQEANEIIGRIAQEENCTKIVKSKSMTAEETLLNHHLEDLDLDVVETDLGEWIIQLRHEGPSHMVMPAIHLSRHQVSDTFTDATGKKQDDDIPKLVKVARRELRQKFTEADMGISGCNFAIAETGSIGIVTNEGNARLVTTLPRVHVALMGLDKLTPKLHDALRVLKVLPRNATGQAITSYVTWITGSNECAVAEDDRKKVHFVFLDNGRRALAKDPVFAEVLQCVRCGACANVCPVYRMVGGHKMGHIYIGAIGLILTYFFHGTDKAKNLVQNCINCGACKEICAGGIDLPALIKEIHARIQDEEGHSLPSAMLGKMMKNRKLFHKFLRIAKYAQKPVAGNDGFLRHLPMIFAPDHDFRSLPVVAEVPFRDMWSKVKPAKIANPKHKVAIFSGCVQDFVYPEQSVATVESMRGKDIGLEFPMDQSCCGLPLQMMGEKQACREVAIQNMEAFENSDCEYILTMCASCASHLKHNYPKMLGHDPKYAIRVQEFADKVIDYSSFMNDVVGIKEEDFLDSKGKKVTYHAPCHLCRGLDVKTAPRELMVKAGLDYVECAEEEVCCGFGGTYSVKFPKISEQLLSKKMHNVEETGAAVLLTDCPGCVMQLRGGAKKKGLDIEVRHVAELLSERRK</sequence>
<feature type="domain" description="4Fe-4S ferredoxin-type" evidence="8">
    <location>
        <begin position="303"/>
        <end position="331"/>
    </location>
</feature>
<dbReference type="PROSITE" id="PS51379">
    <property type="entry name" value="4FE4S_FER_2"/>
    <property type="match status" value="1"/>
</dbReference>
<dbReference type="InterPro" id="IPR054704">
    <property type="entry name" value="Quin_L_LdhH-like"/>
</dbReference>
<dbReference type="RefSeq" id="WP_092160784.1">
    <property type="nucleotide sequence ID" value="NZ_FNGA01000003.1"/>
</dbReference>
<dbReference type="Pfam" id="PF02754">
    <property type="entry name" value="CCG"/>
    <property type="match status" value="2"/>
</dbReference>
<evidence type="ECO:0000256" key="3">
    <source>
        <dbReference type="ARBA" id="ARBA00022723"/>
    </source>
</evidence>
<dbReference type="AlphaFoldDB" id="A0A1G9H8E7"/>
<dbReference type="Gene3D" id="1.10.1060.10">
    <property type="entry name" value="Alpha-helical ferredoxin"/>
    <property type="match status" value="1"/>
</dbReference>
<dbReference type="Pfam" id="PF02589">
    <property type="entry name" value="LUD_dom"/>
    <property type="match status" value="1"/>
</dbReference>
<dbReference type="InterPro" id="IPR004017">
    <property type="entry name" value="Cys_rich_dom"/>
</dbReference>
<protein>
    <submittedName>
        <fullName evidence="9">Iron-sulfur cluster-binding protein</fullName>
    </submittedName>
</protein>
<dbReference type="SUPFAM" id="SSF100950">
    <property type="entry name" value="NagB/RpiA/CoA transferase-like"/>
    <property type="match status" value="1"/>
</dbReference>
<evidence type="ECO:0000256" key="1">
    <source>
        <dbReference type="ARBA" id="ARBA00022448"/>
    </source>
</evidence>
<dbReference type="InterPro" id="IPR017896">
    <property type="entry name" value="4Fe4S_Fe-S-bd"/>
</dbReference>
<reference evidence="10" key="1">
    <citation type="submission" date="2016-10" db="EMBL/GenBank/DDBJ databases">
        <authorList>
            <person name="Varghese N."/>
            <person name="Submissions S."/>
        </authorList>
    </citation>
    <scope>NUCLEOTIDE SEQUENCE [LARGE SCALE GENOMIC DNA]</scope>
    <source>
        <strain evidence="10">DSM 16995</strain>
    </source>
</reference>
<accession>A0A1G9H8E7</accession>
<dbReference type="InterPro" id="IPR017900">
    <property type="entry name" value="4Fe4S_Fe_S_CS"/>
</dbReference>
<evidence type="ECO:0000256" key="2">
    <source>
        <dbReference type="ARBA" id="ARBA00022485"/>
    </source>
</evidence>
<dbReference type="Gene3D" id="3.40.50.10420">
    <property type="entry name" value="NagB/RpiA/CoA transferase-like"/>
    <property type="match status" value="1"/>
</dbReference>
<dbReference type="GO" id="GO:0046872">
    <property type="term" value="F:metal ion binding"/>
    <property type="evidence" value="ECO:0007669"/>
    <property type="project" value="UniProtKB-KW"/>
</dbReference>
<dbReference type="EMBL" id="FNGA01000003">
    <property type="protein sequence ID" value="SDL09268.1"/>
    <property type="molecule type" value="Genomic_DNA"/>
</dbReference>
<dbReference type="GO" id="GO:0051539">
    <property type="term" value="F:4 iron, 4 sulfur cluster binding"/>
    <property type="evidence" value="ECO:0007669"/>
    <property type="project" value="UniProtKB-KW"/>
</dbReference>
<keyword evidence="2" id="KW-0004">4Fe-4S</keyword>
<evidence type="ECO:0000313" key="9">
    <source>
        <dbReference type="EMBL" id="SDL09268.1"/>
    </source>
</evidence>
<keyword evidence="5" id="KW-0249">Electron transport</keyword>
<dbReference type="PROSITE" id="PS00198">
    <property type="entry name" value="4FE4S_FER_1"/>
    <property type="match status" value="1"/>
</dbReference>
<dbReference type="NCBIfam" id="NF045670">
    <property type="entry name" value="quin_L_LdhH"/>
    <property type="match status" value="1"/>
</dbReference>
<dbReference type="PANTHER" id="PTHR47153:SF2">
    <property type="entry name" value="LACTATE UTILIZATION PROTEIN B"/>
    <property type="match status" value="1"/>
</dbReference>
<dbReference type="Proteomes" id="UP000199053">
    <property type="component" value="Unassembled WGS sequence"/>
</dbReference>
<proteinExistence type="predicted"/>
<evidence type="ECO:0000256" key="7">
    <source>
        <dbReference type="ARBA" id="ARBA00023014"/>
    </source>
</evidence>
<dbReference type="GO" id="GO:0006089">
    <property type="term" value="P:lactate metabolic process"/>
    <property type="evidence" value="ECO:0007669"/>
    <property type="project" value="InterPro"/>
</dbReference>
<dbReference type="PANTHER" id="PTHR47153">
    <property type="entry name" value="LACTATE UTILIZATION PROTEIN B"/>
    <property type="match status" value="1"/>
</dbReference>
<dbReference type="InterPro" id="IPR003741">
    <property type="entry name" value="LUD_dom"/>
</dbReference>
<name>A0A1G9H8E7_9BACT</name>
<dbReference type="InterPro" id="IPR037171">
    <property type="entry name" value="NagB/RpiA_transferase-like"/>
</dbReference>
<dbReference type="InterPro" id="IPR004452">
    <property type="entry name" value="LutB/LldF"/>
</dbReference>
<dbReference type="GO" id="GO:0016491">
    <property type="term" value="F:oxidoreductase activity"/>
    <property type="evidence" value="ECO:0007669"/>
    <property type="project" value="UniProtKB-ARBA"/>
</dbReference>
<dbReference type="InterPro" id="IPR009051">
    <property type="entry name" value="Helical_ferredxn"/>
</dbReference>
<evidence type="ECO:0000256" key="4">
    <source>
        <dbReference type="ARBA" id="ARBA00022737"/>
    </source>
</evidence>
<evidence type="ECO:0000259" key="8">
    <source>
        <dbReference type="PROSITE" id="PS51379"/>
    </source>
</evidence>
<keyword evidence="4" id="KW-0677">Repeat</keyword>
<keyword evidence="3" id="KW-0479">Metal-binding</keyword>
<dbReference type="SUPFAM" id="SSF46548">
    <property type="entry name" value="alpha-helical ferredoxin"/>
    <property type="match status" value="1"/>
</dbReference>
<evidence type="ECO:0000256" key="5">
    <source>
        <dbReference type="ARBA" id="ARBA00022982"/>
    </source>
</evidence>
<keyword evidence="7" id="KW-0411">Iron-sulfur</keyword>
<keyword evidence="10" id="KW-1185">Reference proteome</keyword>
<organism evidence="9 10">
    <name type="scientific">Maridesulfovibrio ferrireducens</name>
    <dbReference type="NCBI Taxonomy" id="246191"/>
    <lineage>
        <taxon>Bacteria</taxon>
        <taxon>Pseudomonadati</taxon>
        <taxon>Thermodesulfobacteriota</taxon>
        <taxon>Desulfovibrionia</taxon>
        <taxon>Desulfovibrionales</taxon>
        <taxon>Desulfovibrionaceae</taxon>
        <taxon>Maridesulfovibrio</taxon>
    </lineage>
</organism>
<keyword evidence="1" id="KW-0813">Transport</keyword>